<dbReference type="Proteomes" id="UP001431131">
    <property type="component" value="Unassembled WGS sequence"/>
</dbReference>
<evidence type="ECO:0000259" key="5">
    <source>
        <dbReference type="Pfam" id="PF13490"/>
    </source>
</evidence>
<dbReference type="Pfam" id="PF13490">
    <property type="entry name" value="zf-HC2"/>
    <property type="match status" value="1"/>
</dbReference>
<name>A0AAW5EBN4_9BACI</name>
<dbReference type="Pfam" id="PF13786">
    <property type="entry name" value="DUF4179"/>
    <property type="match status" value="1"/>
</dbReference>
<dbReference type="EMBL" id="JAKTTI010000029">
    <property type="protein sequence ID" value="MCH1626861.1"/>
    <property type="molecule type" value="Genomic_DNA"/>
</dbReference>
<keyword evidence="4" id="KW-0472">Membrane</keyword>
<feature type="domain" description="DUF4179" evidence="6">
    <location>
        <begin position="81"/>
        <end position="168"/>
    </location>
</feature>
<evidence type="ECO:0000256" key="2">
    <source>
        <dbReference type="ARBA" id="ARBA00024438"/>
    </source>
</evidence>
<dbReference type="InterPro" id="IPR025436">
    <property type="entry name" value="DUF4179"/>
</dbReference>
<evidence type="ECO:0000259" key="6">
    <source>
        <dbReference type="Pfam" id="PF13786"/>
    </source>
</evidence>
<dbReference type="Gene3D" id="2.60.40.1630">
    <property type="entry name" value="bacillus anthracis domain"/>
    <property type="match status" value="1"/>
</dbReference>
<evidence type="ECO:0000256" key="1">
    <source>
        <dbReference type="ARBA" id="ARBA00024353"/>
    </source>
</evidence>
<evidence type="ECO:0000313" key="8">
    <source>
        <dbReference type="Proteomes" id="UP001431131"/>
    </source>
</evidence>
<evidence type="ECO:0000256" key="4">
    <source>
        <dbReference type="SAM" id="Phobius"/>
    </source>
</evidence>
<dbReference type="InterPro" id="IPR041916">
    <property type="entry name" value="Anti_sigma_zinc_sf"/>
</dbReference>
<dbReference type="Gene3D" id="1.10.10.1320">
    <property type="entry name" value="Anti-sigma factor, zinc-finger domain"/>
    <property type="match status" value="1"/>
</dbReference>
<comment type="similarity">
    <text evidence="1">Belongs to the zinc-associated anti-sigma factor (ZAS) superfamily. Anti-sigma-W factor family.</text>
</comment>
<sequence length="528" mass="59856">MKCSEERLIDFIEGSLNDEEIREVEAHLLECDSCKRELVELQEMIAILDNEKESVEIPNDFMKNVRKKVVTTQKTRNRTYKHSAVMGLIATLFLTIFVGTAVATNGFATFFDWWKDLSNKQNEKMEEFIEHGLGDQLNLVAESNGVKVTINSIVADDIQTLIYYEVEDMLHENKYMVNLIQGINIANMKQFKGSEEDPSFSPVNNQLNLYSESENVYKGRLGISAMSVSEGKIELQISKLEKVANAPSDSKQKLNPPENETEFIEGDWSFEIPVKKHEAIIHKLNVETEIEGNPVVFDKLTIAPTATILSYRFQDAALNKKLEHIQIAQLETKKSEVNADIFGLVGTSSGGQSSGWITADATFESLYFEKPKQVKIHVGTLSYSVEVNKEIPIDINKELPQIFEFMDNQISINKIDIGNPTIIEMTEELPQNRKYEMLHLQFDTDNGNGSSSNVNGYFIDKAGEKYKVEDYMFRLNELDQPRFFSTEHHISLGEAGPMNGDKVIPTKLVIEGYTTTIFTDEVIKINLD</sequence>
<feature type="transmembrane region" description="Helical" evidence="4">
    <location>
        <begin position="84"/>
        <end position="114"/>
    </location>
</feature>
<keyword evidence="3" id="KW-0175">Coiled coil</keyword>
<gene>
    <name evidence="7" type="ORF">MJG50_16115</name>
</gene>
<protein>
    <recommendedName>
        <fullName evidence="2">Anti-sigma-W factor RsiW</fullName>
    </recommendedName>
</protein>
<dbReference type="InterPro" id="IPR027383">
    <property type="entry name" value="Znf_put"/>
</dbReference>
<comment type="caution">
    <text evidence="7">The sequence shown here is derived from an EMBL/GenBank/DDBJ whole genome shotgun (WGS) entry which is preliminary data.</text>
</comment>
<dbReference type="RefSeq" id="WP_240256779.1">
    <property type="nucleotide sequence ID" value="NZ_JAKTTI010000029.1"/>
</dbReference>
<reference evidence="7" key="1">
    <citation type="submission" date="2022-02" db="EMBL/GenBank/DDBJ databases">
        <title>Fredinandcohnia quinoae sp. nov. isolated from Chenopodium quinoa seeds.</title>
        <authorList>
            <person name="Saati-Santamaria Z."/>
            <person name="Flores-Felix J.D."/>
            <person name="Igual J.M."/>
            <person name="Velazquez E."/>
            <person name="Garcia-Fraile P."/>
            <person name="Martinez-Molina E."/>
        </authorList>
    </citation>
    <scope>NUCLEOTIDE SEQUENCE</scope>
    <source>
        <strain evidence="7">SECRCQ15</strain>
    </source>
</reference>
<feature type="coiled-coil region" evidence="3">
    <location>
        <begin position="24"/>
        <end position="51"/>
    </location>
</feature>
<keyword evidence="8" id="KW-1185">Reference proteome</keyword>
<evidence type="ECO:0000256" key="3">
    <source>
        <dbReference type="SAM" id="Coils"/>
    </source>
</evidence>
<keyword evidence="4" id="KW-1133">Transmembrane helix</keyword>
<evidence type="ECO:0000313" key="7">
    <source>
        <dbReference type="EMBL" id="MCH1626861.1"/>
    </source>
</evidence>
<dbReference type="AlphaFoldDB" id="A0AAW5EBN4"/>
<keyword evidence="4" id="KW-0812">Transmembrane</keyword>
<accession>A0AAW5EBN4</accession>
<feature type="domain" description="Putative zinc-finger" evidence="5">
    <location>
        <begin position="5"/>
        <end position="34"/>
    </location>
</feature>
<organism evidence="7 8">
    <name type="scientific">Fredinandcohnia quinoae</name>
    <dbReference type="NCBI Taxonomy" id="2918902"/>
    <lineage>
        <taxon>Bacteria</taxon>
        <taxon>Bacillati</taxon>
        <taxon>Bacillota</taxon>
        <taxon>Bacilli</taxon>
        <taxon>Bacillales</taxon>
        <taxon>Bacillaceae</taxon>
        <taxon>Fredinandcohnia</taxon>
    </lineage>
</organism>
<proteinExistence type="inferred from homology"/>